<evidence type="ECO:0000259" key="4">
    <source>
        <dbReference type="PROSITE" id="PS50932"/>
    </source>
</evidence>
<dbReference type="Pfam" id="PF00356">
    <property type="entry name" value="LacI"/>
    <property type="match status" value="1"/>
</dbReference>
<keyword evidence="2" id="KW-0238">DNA-binding</keyword>
<dbReference type="InterPro" id="IPR028082">
    <property type="entry name" value="Peripla_BP_I"/>
</dbReference>
<evidence type="ECO:0000313" key="6">
    <source>
        <dbReference type="Proteomes" id="UP000198500"/>
    </source>
</evidence>
<dbReference type="Gene3D" id="3.40.50.2300">
    <property type="match status" value="2"/>
</dbReference>
<evidence type="ECO:0000313" key="5">
    <source>
        <dbReference type="EMBL" id="SDX15194.1"/>
    </source>
</evidence>
<dbReference type="PANTHER" id="PTHR30146">
    <property type="entry name" value="LACI-RELATED TRANSCRIPTIONAL REPRESSOR"/>
    <property type="match status" value="1"/>
</dbReference>
<dbReference type="InterPro" id="IPR025997">
    <property type="entry name" value="SBP_2_dom"/>
</dbReference>
<dbReference type="PANTHER" id="PTHR30146:SF152">
    <property type="entry name" value="TRANSCRIPTIONAL REGULATORY PROTEIN"/>
    <property type="match status" value="1"/>
</dbReference>
<dbReference type="AlphaFoldDB" id="A0A1H2ZEG6"/>
<keyword evidence="1" id="KW-0805">Transcription regulation</keyword>
<protein>
    <submittedName>
        <fullName evidence="5">Transcriptional regulator, LacI family</fullName>
    </submittedName>
</protein>
<feature type="domain" description="HTH lacI-type" evidence="4">
    <location>
        <begin position="8"/>
        <end position="51"/>
    </location>
</feature>
<evidence type="ECO:0000256" key="2">
    <source>
        <dbReference type="ARBA" id="ARBA00023125"/>
    </source>
</evidence>
<dbReference type="CDD" id="cd01392">
    <property type="entry name" value="HTH_LacI"/>
    <property type="match status" value="1"/>
</dbReference>
<accession>A0A1H2ZEG6</accession>
<dbReference type="PROSITE" id="PS50932">
    <property type="entry name" value="HTH_LACI_2"/>
    <property type="match status" value="1"/>
</dbReference>
<dbReference type="CDD" id="cd06307">
    <property type="entry name" value="PBP1_sugar_binding"/>
    <property type="match status" value="1"/>
</dbReference>
<dbReference type="GO" id="GO:0003700">
    <property type="term" value="F:DNA-binding transcription factor activity"/>
    <property type="evidence" value="ECO:0007669"/>
    <property type="project" value="TreeGrafter"/>
</dbReference>
<dbReference type="SUPFAM" id="SSF47413">
    <property type="entry name" value="lambda repressor-like DNA-binding domains"/>
    <property type="match status" value="1"/>
</dbReference>
<organism evidence="5 6">
    <name type="scientific">Aidingimonas halophila</name>
    <dbReference type="NCBI Taxonomy" id="574349"/>
    <lineage>
        <taxon>Bacteria</taxon>
        <taxon>Pseudomonadati</taxon>
        <taxon>Pseudomonadota</taxon>
        <taxon>Gammaproteobacteria</taxon>
        <taxon>Oceanospirillales</taxon>
        <taxon>Halomonadaceae</taxon>
        <taxon>Aidingimonas</taxon>
    </lineage>
</organism>
<dbReference type="GO" id="GO:0055085">
    <property type="term" value="P:transmembrane transport"/>
    <property type="evidence" value="ECO:0007669"/>
    <property type="project" value="UniProtKB-ARBA"/>
</dbReference>
<evidence type="ECO:0000256" key="3">
    <source>
        <dbReference type="ARBA" id="ARBA00023163"/>
    </source>
</evidence>
<reference evidence="5 6" key="1">
    <citation type="submission" date="2016-10" db="EMBL/GenBank/DDBJ databases">
        <authorList>
            <person name="de Groot N.N."/>
        </authorList>
    </citation>
    <scope>NUCLEOTIDE SEQUENCE [LARGE SCALE GENOMIC DNA]</scope>
    <source>
        <strain evidence="5 6">DSM 19219</strain>
    </source>
</reference>
<evidence type="ECO:0000256" key="1">
    <source>
        <dbReference type="ARBA" id="ARBA00023015"/>
    </source>
</evidence>
<dbReference type="InterPro" id="IPR000843">
    <property type="entry name" value="HTH_LacI"/>
</dbReference>
<dbReference type="Gene3D" id="1.10.260.40">
    <property type="entry name" value="lambda repressor-like DNA-binding domains"/>
    <property type="match status" value="1"/>
</dbReference>
<dbReference type="GO" id="GO:0000976">
    <property type="term" value="F:transcription cis-regulatory region binding"/>
    <property type="evidence" value="ECO:0007669"/>
    <property type="project" value="TreeGrafter"/>
</dbReference>
<dbReference type="SMART" id="SM00354">
    <property type="entry name" value="HTH_LACI"/>
    <property type="match status" value="1"/>
</dbReference>
<keyword evidence="6" id="KW-1185">Reference proteome</keyword>
<gene>
    <name evidence="5" type="ORF">SAMN05443545_104106</name>
</gene>
<dbReference type="Proteomes" id="UP000198500">
    <property type="component" value="Unassembled WGS sequence"/>
</dbReference>
<proteinExistence type="predicted"/>
<sequence>MPTALSSPTMVDVAKAAGVGVATVDRVFSGRAKVRPQTSERVLKAARELGYERFEAHPEKRYTGQAKRLGFVLLKRSTPFYRFLAEVLIDSSRNYHEKVVPVVEYLDHLEPDHVASTLRRLGETVDAVGVVSTDHPIVAQVIEKLHGKGVPTFALVSDLSASGYCAGYVGVDCRKAGRTAAWAIARMARPGPVGIVTGSHRYVCQELFEISFRSYFREKASDFQVVEPLFSQEEPSIAAQAVRRLLEDQPNLAGLYVAGGGIEGILEVLREHRPSGMVTVCHDLTSTTRAALIDGTVDLVLSLPRQEFAQHVVHAMMQRLAHGDASGPFQVHLPSEIHTPESV</sequence>
<dbReference type="STRING" id="574349.SAMN05443545_104106"/>
<dbReference type="SUPFAM" id="SSF53822">
    <property type="entry name" value="Periplasmic binding protein-like I"/>
    <property type="match status" value="1"/>
</dbReference>
<dbReference type="InterPro" id="IPR010982">
    <property type="entry name" value="Lambda_DNA-bd_dom_sf"/>
</dbReference>
<name>A0A1H2ZEG6_9GAMM</name>
<dbReference type="Pfam" id="PF13407">
    <property type="entry name" value="Peripla_BP_4"/>
    <property type="match status" value="1"/>
</dbReference>
<keyword evidence="3" id="KW-0804">Transcription</keyword>
<dbReference type="EMBL" id="FNNI01000004">
    <property type="protein sequence ID" value="SDX15194.1"/>
    <property type="molecule type" value="Genomic_DNA"/>
</dbReference>